<protein>
    <submittedName>
        <fullName evidence="3">Nucleotide-binding universal stress protein, UspA family</fullName>
    </submittedName>
</protein>
<dbReference type="InterPro" id="IPR006016">
    <property type="entry name" value="UspA"/>
</dbReference>
<sequence length="287" mass="30228">MSGKLVALVDGSDYSRSVCEHAAWLATRSGRSVELLHVIGRRSPAAADLSGALALGARTALLEELAELDARMSKLGQARGRAILEDAEAILRKAGVEQVSTRLRIGDLVEEVSAAVTAEGAATDMLVIGKRGEAADFASGHLGSNLERVARVADRPVFVASRAFHEIGKVLVAFDGGPSCLKAVDHMSRSPTTQGLRFRLVRAGEDSAEARRGLEGARAMLAGAGIEAETDVIEGAPAAAISGEAERWGADLMVMGAYGHSRIRSMILGSATEELLRGCRIPVFLFR</sequence>
<dbReference type="EMBL" id="FNMZ01000006">
    <property type="protein sequence ID" value="SDX52025.1"/>
    <property type="molecule type" value="Genomic_DNA"/>
</dbReference>
<dbReference type="PANTHER" id="PTHR46268">
    <property type="entry name" value="STRESS RESPONSE PROTEIN NHAX"/>
    <property type="match status" value="1"/>
</dbReference>
<feature type="domain" description="UspA" evidence="2">
    <location>
        <begin position="1"/>
        <end position="159"/>
    </location>
</feature>
<dbReference type="PANTHER" id="PTHR46268:SF6">
    <property type="entry name" value="UNIVERSAL STRESS PROTEIN UP12"/>
    <property type="match status" value="1"/>
</dbReference>
<proteinExistence type="inferred from homology"/>
<organism evidence="3 4">
    <name type="scientific">Albimonas donghaensis</name>
    <dbReference type="NCBI Taxonomy" id="356660"/>
    <lineage>
        <taxon>Bacteria</taxon>
        <taxon>Pseudomonadati</taxon>
        <taxon>Pseudomonadota</taxon>
        <taxon>Alphaproteobacteria</taxon>
        <taxon>Rhodobacterales</taxon>
        <taxon>Paracoccaceae</taxon>
        <taxon>Albimonas</taxon>
    </lineage>
</organism>
<comment type="similarity">
    <text evidence="1">Belongs to the universal stress protein A family.</text>
</comment>
<dbReference type="RefSeq" id="WP_092683510.1">
    <property type="nucleotide sequence ID" value="NZ_FNMZ01000006.1"/>
</dbReference>
<dbReference type="InterPro" id="IPR006015">
    <property type="entry name" value="Universal_stress_UspA"/>
</dbReference>
<evidence type="ECO:0000259" key="2">
    <source>
        <dbReference type="Pfam" id="PF00582"/>
    </source>
</evidence>
<dbReference type="OrthoDB" id="9804721at2"/>
<dbReference type="SUPFAM" id="SSF52402">
    <property type="entry name" value="Adenine nucleotide alpha hydrolases-like"/>
    <property type="match status" value="2"/>
</dbReference>
<name>A0A1H3CD63_9RHOB</name>
<dbReference type="Gene3D" id="3.40.50.12370">
    <property type="match status" value="1"/>
</dbReference>
<dbReference type="PRINTS" id="PR01438">
    <property type="entry name" value="UNVRSLSTRESS"/>
</dbReference>
<accession>A0A1H3CD63</accession>
<dbReference type="Proteomes" id="UP000199118">
    <property type="component" value="Unassembled WGS sequence"/>
</dbReference>
<dbReference type="CDD" id="cd00293">
    <property type="entry name" value="USP-like"/>
    <property type="match status" value="2"/>
</dbReference>
<keyword evidence="4" id="KW-1185">Reference proteome</keyword>
<gene>
    <name evidence="3" type="ORF">SAMN05444336_10661</name>
</gene>
<dbReference type="Pfam" id="PF00582">
    <property type="entry name" value="Usp"/>
    <property type="match status" value="2"/>
</dbReference>
<dbReference type="STRING" id="356660.SAMN05444336_10661"/>
<evidence type="ECO:0000256" key="1">
    <source>
        <dbReference type="ARBA" id="ARBA00008791"/>
    </source>
</evidence>
<evidence type="ECO:0000313" key="3">
    <source>
        <dbReference type="EMBL" id="SDX52025.1"/>
    </source>
</evidence>
<feature type="domain" description="UspA" evidence="2">
    <location>
        <begin position="172"/>
        <end position="287"/>
    </location>
</feature>
<evidence type="ECO:0000313" key="4">
    <source>
        <dbReference type="Proteomes" id="UP000199118"/>
    </source>
</evidence>
<dbReference type="AlphaFoldDB" id="A0A1H3CD63"/>
<reference evidence="3 4" key="1">
    <citation type="submission" date="2016-10" db="EMBL/GenBank/DDBJ databases">
        <authorList>
            <person name="de Groot N.N."/>
        </authorList>
    </citation>
    <scope>NUCLEOTIDE SEQUENCE [LARGE SCALE GENOMIC DNA]</scope>
    <source>
        <strain evidence="3 4">DSM 17890</strain>
    </source>
</reference>